<gene>
    <name evidence="9" type="ORF">B843_03780</name>
</gene>
<dbReference type="FunFam" id="1.10.3470.10:FF:000001">
    <property type="entry name" value="Vitamin B12 ABC transporter permease BtuC"/>
    <property type="match status" value="1"/>
</dbReference>
<dbReference type="KEGG" id="cvt:B843_03780"/>
<keyword evidence="6 8" id="KW-1133">Transmembrane helix</keyword>
<organism evidence="9 10">
    <name type="scientific">Corynebacterium vitaeruminis DSM 20294</name>
    <dbReference type="NCBI Taxonomy" id="1224164"/>
    <lineage>
        <taxon>Bacteria</taxon>
        <taxon>Bacillati</taxon>
        <taxon>Actinomycetota</taxon>
        <taxon>Actinomycetes</taxon>
        <taxon>Mycobacteriales</taxon>
        <taxon>Corynebacteriaceae</taxon>
        <taxon>Corynebacterium</taxon>
    </lineage>
</organism>
<evidence type="ECO:0000256" key="4">
    <source>
        <dbReference type="ARBA" id="ARBA00022475"/>
    </source>
</evidence>
<keyword evidence="4" id="KW-1003">Cell membrane</keyword>
<evidence type="ECO:0000256" key="2">
    <source>
        <dbReference type="ARBA" id="ARBA00007935"/>
    </source>
</evidence>
<evidence type="ECO:0000256" key="6">
    <source>
        <dbReference type="ARBA" id="ARBA00022989"/>
    </source>
</evidence>
<feature type="transmembrane region" description="Helical" evidence="8">
    <location>
        <begin position="222"/>
        <end position="249"/>
    </location>
</feature>
<evidence type="ECO:0000313" key="10">
    <source>
        <dbReference type="Proteomes" id="UP000019222"/>
    </source>
</evidence>
<keyword evidence="7 8" id="KW-0472">Membrane</keyword>
<feature type="transmembrane region" description="Helical" evidence="8">
    <location>
        <begin position="261"/>
        <end position="286"/>
    </location>
</feature>
<dbReference type="eggNOG" id="COG0609">
    <property type="taxonomic scope" value="Bacteria"/>
</dbReference>
<feature type="transmembrane region" description="Helical" evidence="8">
    <location>
        <begin position="176"/>
        <end position="196"/>
    </location>
</feature>
<evidence type="ECO:0000256" key="5">
    <source>
        <dbReference type="ARBA" id="ARBA00022692"/>
    </source>
</evidence>
<protein>
    <submittedName>
        <fullName evidence="9">Iron ABC transporter permease</fullName>
    </submittedName>
</protein>
<dbReference type="HOGENOM" id="CLU_013016_1_0_11"/>
<name>W5XYV8_9CORY</name>
<evidence type="ECO:0000256" key="7">
    <source>
        <dbReference type="ARBA" id="ARBA00023136"/>
    </source>
</evidence>
<comment type="similarity">
    <text evidence="2">Belongs to the binding-protein-dependent transport system permease family. FecCD subfamily.</text>
</comment>
<evidence type="ECO:0000313" key="9">
    <source>
        <dbReference type="EMBL" id="AHI22147.1"/>
    </source>
</evidence>
<dbReference type="CDD" id="cd06550">
    <property type="entry name" value="TM_ABC_iron-siderophores_like"/>
    <property type="match status" value="1"/>
</dbReference>
<evidence type="ECO:0000256" key="1">
    <source>
        <dbReference type="ARBA" id="ARBA00004651"/>
    </source>
</evidence>
<dbReference type="GO" id="GO:0005886">
    <property type="term" value="C:plasma membrane"/>
    <property type="evidence" value="ECO:0007669"/>
    <property type="project" value="UniProtKB-SubCell"/>
</dbReference>
<evidence type="ECO:0000256" key="3">
    <source>
        <dbReference type="ARBA" id="ARBA00022448"/>
    </source>
</evidence>
<feature type="transmembrane region" description="Helical" evidence="8">
    <location>
        <begin position="292"/>
        <end position="310"/>
    </location>
</feature>
<keyword evidence="5 8" id="KW-0812">Transmembrane</keyword>
<dbReference type="Pfam" id="PF01032">
    <property type="entry name" value="FecCD"/>
    <property type="match status" value="1"/>
</dbReference>
<dbReference type="PANTHER" id="PTHR30472">
    <property type="entry name" value="FERRIC ENTEROBACTIN TRANSPORT SYSTEM PERMEASE PROTEIN"/>
    <property type="match status" value="1"/>
</dbReference>
<feature type="transmembrane region" description="Helical" evidence="8">
    <location>
        <begin position="48"/>
        <end position="66"/>
    </location>
</feature>
<feature type="transmembrane region" description="Helical" evidence="8">
    <location>
        <begin position="78"/>
        <end position="97"/>
    </location>
</feature>
<dbReference type="GO" id="GO:0033214">
    <property type="term" value="P:siderophore-iron import into cell"/>
    <property type="evidence" value="ECO:0007669"/>
    <property type="project" value="TreeGrafter"/>
</dbReference>
<dbReference type="Gene3D" id="1.10.3470.10">
    <property type="entry name" value="ABC transporter involved in vitamin B12 uptake, BtuC"/>
    <property type="match status" value="1"/>
</dbReference>
<dbReference type="AlphaFoldDB" id="W5XYV8"/>
<evidence type="ECO:0000256" key="8">
    <source>
        <dbReference type="SAM" id="Phobius"/>
    </source>
</evidence>
<dbReference type="SUPFAM" id="SSF81345">
    <property type="entry name" value="ABC transporter involved in vitamin B12 uptake, BtuC"/>
    <property type="match status" value="1"/>
</dbReference>
<dbReference type="InterPro" id="IPR000522">
    <property type="entry name" value="ABC_transptr_permease_BtuC"/>
</dbReference>
<comment type="subcellular location">
    <subcellularLocation>
        <location evidence="1">Cell membrane</location>
        <topology evidence="1">Multi-pass membrane protein</topology>
    </subcellularLocation>
</comment>
<feature type="transmembrane region" description="Helical" evidence="8">
    <location>
        <begin position="132"/>
        <end position="155"/>
    </location>
</feature>
<keyword evidence="10" id="KW-1185">Reference proteome</keyword>
<accession>W5XYV8</accession>
<keyword evidence="3" id="KW-0813">Transport</keyword>
<dbReference type="STRING" id="1224164.B843_03780"/>
<reference evidence="9 10" key="1">
    <citation type="submission" date="2013-02" db="EMBL/GenBank/DDBJ databases">
        <title>The complete genome sequence of Corynebacterium vitaeruminis DSM 20294.</title>
        <authorList>
            <person name="Ruckert C."/>
            <person name="Albersmeier A."/>
            <person name="Kalinowski J."/>
        </authorList>
    </citation>
    <scope>NUCLEOTIDE SEQUENCE [LARGE SCALE GENOMIC DNA]</scope>
    <source>
        <strain evidence="10">ATCC 10234</strain>
    </source>
</reference>
<sequence>MLGAKATSPKEVLRALPQAWEILRGNVDAGSTGEVAGILATMRIPRTVLAIAAGAALGMAGSLVQGLTRNPLADPGTLGINAGAALAVAAGIYLFGITSMQAHLFLAFAGAGLAALLVFGLSASGMGSGDTIRLVLAGAALAAVLASGTAAIVYVDPNALDALRFWQAGSVAGRGFDVILPALVPMAVGTLLALALGPTLNVLGLGAEAAQGLGVHVLRANAVGLVATALLAGAATAAAGPIGFVGLVVPHVVRALTGPDYRWVTPYAGLAGACLLLSADVFGRVVMRPGELQAGIVIALVGAPAFVWLVRHREAVRLS</sequence>
<dbReference type="Proteomes" id="UP000019222">
    <property type="component" value="Chromosome"/>
</dbReference>
<proteinExistence type="inferred from homology"/>
<dbReference type="EMBL" id="CP004353">
    <property type="protein sequence ID" value="AHI22147.1"/>
    <property type="molecule type" value="Genomic_DNA"/>
</dbReference>
<dbReference type="PANTHER" id="PTHR30472:SF1">
    <property type="entry name" value="FE(3+) DICITRATE TRANSPORT SYSTEM PERMEASE PROTEIN FECC-RELATED"/>
    <property type="match status" value="1"/>
</dbReference>
<dbReference type="InterPro" id="IPR037294">
    <property type="entry name" value="ABC_BtuC-like"/>
</dbReference>
<dbReference type="GO" id="GO:0022857">
    <property type="term" value="F:transmembrane transporter activity"/>
    <property type="evidence" value="ECO:0007669"/>
    <property type="project" value="InterPro"/>
</dbReference>
<feature type="transmembrane region" description="Helical" evidence="8">
    <location>
        <begin position="104"/>
        <end position="126"/>
    </location>
</feature>
<dbReference type="PATRIC" id="fig|1224164.3.peg.747"/>